<dbReference type="Gene3D" id="3.30.70.360">
    <property type="match status" value="1"/>
</dbReference>
<feature type="binding site" evidence="2">
    <location>
        <position position="131"/>
    </location>
    <ligand>
        <name>Mn(2+)</name>
        <dbReference type="ChEBI" id="CHEBI:29035"/>
        <label>2</label>
    </ligand>
</feature>
<proteinExistence type="predicted"/>
<name>A0A1G6W7W0_9GAMM</name>
<keyword evidence="2" id="KW-0479">Metal-binding</keyword>
<feature type="binding site" evidence="2">
    <location>
        <position position="398"/>
    </location>
    <ligand>
        <name>Mn(2+)</name>
        <dbReference type="ChEBI" id="CHEBI:29035"/>
        <label>2</label>
    </ligand>
</feature>
<dbReference type="Gene3D" id="3.40.630.10">
    <property type="entry name" value="Zn peptidases"/>
    <property type="match status" value="1"/>
</dbReference>
<protein>
    <submittedName>
        <fullName evidence="5">Amidohydrolase</fullName>
    </submittedName>
</protein>
<evidence type="ECO:0000256" key="1">
    <source>
        <dbReference type="ARBA" id="ARBA00022801"/>
    </source>
</evidence>
<accession>A0A1G6W7W0</accession>
<dbReference type="RefSeq" id="WP_091241932.1">
    <property type="nucleotide sequence ID" value="NZ_FNAG01000004.1"/>
</dbReference>
<sequence length="427" mass="45767">MRLLPTLALALLLSPSARAAFDVETLSTAVDAKVVEWRRDIHQHPELGNREFRNSAKVAEHLRALGIEVRTGIAHTGVVGLLRGGRPGPKIALRADMDALPVTEATGLPFASTVTAEYNGQTTGVMHACGHDAHVAILMGVAEALASVREELPGEVMFLFQPAEEGPPPGETGGAKQMLAEGVFDDFEPEAVFGLHVWAQLPVGTIGFRGGPMMASADRWVLKVRGKQTHASRPWGGVDPITIAAQALIASQSIIARQIDITSSPVVLTAGAVRGGIRFNIIPETAEMEGTLRTFDMDVRADVINRFERTAKAIAEAAGGEAELIVENTAPVTANALALTQRVRPWLRELMGAEQVKEMPLQTVAEDFSEFANRAPGFLFFVGSTGPEIHPARAPNNHSPEFLLHEDALRHGTRAMLTLALGVLEGR</sequence>
<dbReference type="InterPro" id="IPR017439">
    <property type="entry name" value="Amidohydrolase"/>
</dbReference>
<feature type="signal peptide" evidence="3">
    <location>
        <begin position="1"/>
        <end position="19"/>
    </location>
</feature>
<comment type="cofactor">
    <cofactor evidence="2">
        <name>Mn(2+)</name>
        <dbReference type="ChEBI" id="CHEBI:29035"/>
    </cofactor>
    <text evidence="2">The Mn(2+) ion enhances activity.</text>
</comment>
<dbReference type="Proteomes" id="UP000199603">
    <property type="component" value="Unassembled WGS sequence"/>
</dbReference>
<dbReference type="PANTHER" id="PTHR11014:SF63">
    <property type="entry name" value="METALLOPEPTIDASE, PUTATIVE (AFU_ORTHOLOGUE AFUA_6G09600)-RELATED"/>
    <property type="match status" value="1"/>
</dbReference>
<dbReference type="PANTHER" id="PTHR11014">
    <property type="entry name" value="PEPTIDASE M20 FAMILY MEMBER"/>
    <property type="match status" value="1"/>
</dbReference>
<keyword evidence="6" id="KW-1185">Reference proteome</keyword>
<dbReference type="Pfam" id="PF07687">
    <property type="entry name" value="M20_dimer"/>
    <property type="match status" value="1"/>
</dbReference>
<evidence type="ECO:0000259" key="4">
    <source>
        <dbReference type="Pfam" id="PF07687"/>
    </source>
</evidence>
<dbReference type="PIRSF" id="PIRSF005962">
    <property type="entry name" value="Pept_M20D_amidohydro"/>
    <property type="match status" value="1"/>
</dbReference>
<dbReference type="OrthoDB" id="9777385at2"/>
<evidence type="ECO:0000256" key="2">
    <source>
        <dbReference type="PIRSR" id="PIRSR005962-1"/>
    </source>
</evidence>
<dbReference type="InterPro" id="IPR002933">
    <property type="entry name" value="Peptidase_M20"/>
</dbReference>
<dbReference type="InterPro" id="IPR036264">
    <property type="entry name" value="Bact_exopeptidase_dim_dom"/>
</dbReference>
<dbReference type="SUPFAM" id="SSF53187">
    <property type="entry name" value="Zn-dependent exopeptidases"/>
    <property type="match status" value="1"/>
</dbReference>
<dbReference type="AlphaFoldDB" id="A0A1G6W7W0"/>
<dbReference type="SUPFAM" id="SSF55031">
    <property type="entry name" value="Bacterial exopeptidase dimerisation domain"/>
    <property type="match status" value="1"/>
</dbReference>
<dbReference type="GO" id="GO:0016787">
    <property type="term" value="F:hydrolase activity"/>
    <property type="evidence" value="ECO:0007669"/>
    <property type="project" value="UniProtKB-KW"/>
</dbReference>
<dbReference type="NCBIfam" id="TIGR01891">
    <property type="entry name" value="amidohydrolases"/>
    <property type="match status" value="1"/>
</dbReference>
<keyword evidence="3" id="KW-0732">Signal</keyword>
<organism evidence="5 6">
    <name type="scientific">Aquimonas voraii</name>
    <dbReference type="NCBI Taxonomy" id="265719"/>
    <lineage>
        <taxon>Bacteria</taxon>
        <taxon>Pseudomonadati</taxon>
        <taxon>Pseudomonadota</taxon>
        <taxon>Gammaproteobacteria</taxon>
        <taxon>Lysobacterales</taxon>
        <taxon>Lysobacteraceae</taxon>
        <taxon>Aquimonas</taxon>
    </lineage>
</organism>
<feature type="binding site" evidence="2">
    <location>
        <position position="129"/>
    </location>
    <ligand>
        <name>Mn(2+)</name>
        <dbReference type="ChEBI" id="CHEBI:29035"/>
        <label>2</label>
    </ligand>
</feature>
<feature type="domain" description="Peptidase M20 dimerisation" evidence="4">
    <location>
        <begin position="220"/>
        <end position="315"/>
    </location>
</feature>
<evidence type="ECO:0000313" key="6">
    <source>
        <dbReference type="Proteomes" id="UP000199603"/>
    </source>
</evidence>
<dbReference type="InterPro" id="IPR011650">
    <property type="entry name" value="Peptidase_M20_dimer"/>
</dbReference>
<feature type="chain" id="PRO_5011643412" evidence="3">
    <location>
        <begin position="20"/>
        <end position="427"/>
    </location>
</feature>
<keyword evidence="2" id="KW-0464">Manganese</keyword>
<evidence type="ECO:0000313" key="5">
    <source>
        <dbReference type="EMBL" id="SDD61904.1"/>
    </source>
</evidence>
<evidence type="ECO:0000256" key="3">
    <source>
        <dbReference type="SAM" id="SignalP"/>
    </source>
</evidence>
<keyword evidence="1 5" id="KW-0378">Hydrolase</keyword>
<feature type="binding site" evidence="2">
    <location>
        <position position="196"/>
    </location>
    <ligand>
        <name>Mn(2+)</name>
        <dbReference type="ChEBI" id="CHEBI:29035"/>
        <label>2</label>
    </ligand>
</feature>
<feature type="binding site" evidence="2">
    <location>
        <position position="165"/>
    </location>
    <ligand>
        <name>Mn(2+)</name>
        <dbReference type="ChEBI" id="CHEBI:29035"/>
        <label>2</label>
    </ligand>
</feature>
<gene>
    <name evidence="5" type="ORF">SAMN04488509_104177</name>
</gene>
<reference evidence="5 6" key="1">
    <citation type="submission" date="2016-10" db="EMBL/GenBank/DDBJ databases">
        <authorList>
            <person name="de Groot N.N."/>
        </authorList>
    </citation>
    <scope>NUCLEOTIDE SEQUENCE [LARGE SCALE GENOMIC DNA]</scope>
    <source>
        <strain evidence="5 6">DSM 16957</strain>
    </source>
</reference>
<dbReference type="EMBL" id="FNAG01000004">
    <property type="protein sequence ID" value="SDD61904.1"/>
    <property type="molecule type" value="Genomic_DNA"/>
</dbReference>
<dbReference type="STRING" id="265719.SAMN04488509_104177"/>
<dbReference type="GO" id="GO:0046872">
    <property type="term" value="F:metal ion binding"/>
    <property type="evidence" value="ECO:0007669"/>
    <property type="project" value="UniProtKB-KW"/>
</dbReference>
<dbReference type="Pfam" id="PF01546">
    <property type="entry name" value="Peptidase_M20"/>
    <property type="match status" value="1"/>
</dbReference>